<evidence type="ECO:0000313" key="3">
    <source>
        <dbReference type="EMBL" id="KAL2782932.1"/>
    </source>
</evidence>
<dbReference type="Pfam" id="PF24883">
    <property type="entry name" value="NPHP3_N"/>
    <property type="match status" value="1"/>
</dbReference>
<dbReference type="PANTHER" id="PTHR10039:SF16">
    <property type="entry name" value="GPI INOSITOL-DEACYLASE"/>
    <property type="match status" value="1"/>
</dbReference>
<dbReference type="PANTHER" id="PTHR10039">
    <property type="entry name" value="AMELOGENIN"/>
    <property type="match status" value="1"/>
</dbReference>
<evidence type="ECO:0000259" key="2">
    <source>
        <dbReference type="Pfam" id="PF24883"/>
    </source>
</evidence>
<dbReference type="InterPro" id="IPR056884">
    <property type="entry name" value="NPHP3-like_N"/>
</dbReference>
<name>A0ABR4FI66_9EURO</name>
<proteinExistence type="predicted"/>
<sequence length="282" mass="32400">MLMIGIINELLRQVQSQPSQSIAYFLCQATDPRLNNATGILRSLIYLLVRQQPHLITHLRERYDTDPELFESGNTIYSLSTIFDKMVQSSTRATIFLLIDGLDECEKKKPFQKKGTVLEQVKEQLRQKSDGTFLWVSLVIQEMQNCQLLSEMVDLLEKAPRGLTLFYNRMLLQIQRLERLKRESCMLVLSVVTLGYRPLHLHELCLLVGMPKQQHGFDDLENIIAICGSFLTIRDDHVYLGHQSAKDYLSDNKGSAAVFPAGHITVHHRIYQESLQNLSTRL</sequence>
<keyword evidence="4" id="KW-1185">Reference proteome</keyword>
<feature type="domain" description="Nephrocystin 3-like N-terminal" evidence="2">
    <location>
        <begin position="2"/>
        <end position="127"/>
    </location>
</feature>
<comment type="caution">
    <text evidence="3">The sequence shown here is derived from an EMBL/GenBank/DDBJ whole genome shotgun (WGS) entry which is preliminary data.</text>
</comment>
<accession>A0ABR4FI66</accession>
<organism evidence="3 4">
    <name type="scientific">Aspergillus keveii</name>
    <dbReference type="NCBI Taxonomy" id="714993"/>
    <lineage>
        <taxon>Eukaryota</taxon>
        <taxon>Fungi</taxon>
        <taxon>Dikarya</taxon>
        <taxon>Ascomycota</taxon>
        <taxon>Pezizomycotina</taxon>
        <taxon>Eurotiomycetes</taxon>
        <taxon>Eurotiomycetidae</taxon>
        <taxon>Eurotiales</taxon>
        <taxon>Aspergillaceae</taxon>
        <taxon>Aspergillus</taxon>
        <taxon>Aspergillus subgen. Nidulantes</taxon>
    </lineage>
</organism>
<protein>
    <recommendedName>
        <fullName evidence="2">Nephrocystin 3-like N-terminal domain-containing protein</fullName>
    </recommendedName>
</protein>
<reference evidence="3 4" key="1">
    <citation type="submission" date="2024-07" db="EMBL/GenBank/DDBJ databases">
        <title>Section-level genome sequencing and comparative genomics of Aspergillus sections Usti and Cavernicolus.</title>
        <authorList>
            <consortium name="Lawrence Berkeley National Laboratory"/>
            <person name="Nybo J.L."/>
            <person name="Vesth T.C."/>
            <person name="Theobald S."/>
            <person name="Frisvad J.C."/>
            <person name="Larsen T.O."/>
            <person name="Kjaerboelling I."/>
            <person name="Rothschild-Mancinelli K."/>
            <person name="Lyhne E.K."/>
            <person name="Kogle M.E."/>
            <person name="Barry K."/>
            <person name="Clum A."/>
            <person name="Na H."/>
            <person name="Ledsgaard L."/>
            <person name="Lin J."/>
            <person name="Lipzen A."/>
            <person name="Kuo A."/>
            <person name="Riley R."/>
            <person name="Mondo S."/>
            <person name="Labutti K."/>
            <person name="Haridas S."/>
            <person name="Pangalinan J."/>
            <person name="Salamov A.A."/>
            <person name="Simmons B.A."/>
            <person name="Magnuson J.K."/>
            <person name="Chen J."/>
            <person name="Drula E."/>
            <person name="Henrissat B."/>
            <person name="Wiebenga A."/>
            <person name="Lubbers R.J."/>
            <person name="Gomes A.C."/>
            <person name="Makela M.R."/>
            <person name="Stajich J."/>
            <person name="Grigoriev I.V."/>
            <person name="Mortensen U.H."/>
            <person name="De Vries R.P."/>
            <person name="Baker S.E."/>
            <person name="Andersen M.R."/>
        </authorList>
    </citation>
    <scope>NUCLEOTIDE SEQUENCE [LARGE SCALE GENOMIC DNA]</scope>
    <source>
        <strain evidence="3 4">CBS 209.92</strain>
    </source>
</reference>
<evidence type="ECO:0000313" key="4">
    <source>
        <dbReference type="Proteomes" id="UP001610563"/>
    </source>
</evidence>
<keyword evidence="1" id="KW-0677">Repeat</keyword>
<dbReference type="EMBL" id="JBFTWV010000296">
    <property type="protein sequence ID" value="KAL2782932.1"/>
    <property type="molecule type" value="Genomic_DNA"/>
</dbReference>
<evidence type="ECO:0000256" key="1">
    <source>
        <dbReference type="ARBA" id="ARBA00022737"/>
    </source>
</evidence>
<dbReference type="Proteomes" id="UP001610563">
    <property type="component" value="Unassembled WGS sequence"/>
</dbReference>
<gene>
    <name evidence="3" type="ORF">BJX66DRAFT_147413</name>
</gene>